<dbReference type="PANTHER" id="PTHR10680:SF14">
    <property type="entry name" value="PEPTIDYL-GLYCINE ALPHA-AMIDATING MONOOXYGENASE"/>
    <property type="match status" value="1"/>
</dbReference>
<dbReference type="Gene3D" id="2.60.120.230">
    <property type="match status" value="1"/>
</dbReference>
<feature type="domain" description="Copper type II ascorbate-dependent monooxygenase N-terminal" evidence="15">
    <location>
        <begin position="33"/>
        <end position="166"/>
    </location>
</feature>
<evidence type="ECO:0000256" key="2">
    <source>
        <dbReference type="ARBA" id="ARBA00004613"/>
    </source>
</evidence>
<evidence type="ECO:0000259" key="15">
    <source>
        <dbReference type="Pfam" id="PF01082"/>
    </source>
</evidence>
<name>A0A9Q0M6U9_BLOTA</name>
<comment type="similarity">
    <text evidence="3">Belongs to the copper type II ascorbate-dependent monooxygenase family.</text>
</comment>
<feature type="chain" id="PRO_5040313929" description="peptidylglycine monooxygenase" evidence="14">
    <location>
        <begin position="23"/>
        <end position="356"/>
    </location>
</feature>
<dbReference type="InterPro" id="IPR000323">
    <property type="entry name" value="Cu2_ascorb_mOase_N"/>
</dbReference>
<evidence type="ECO:0000256" key="5">
    <source>
        <dbReference type="ARBA" id="ARBA00022525"/>
    </source>
</evidence>
<dbReference type="GO" id="GO:0005576">
    <property type="term" value="C:extracellular region"/>
    <property type="evidence" value="ECO:0007669"/>
    <property type="project" value="UniProtKB-SubCell"/>
</dbReference>
<dbReference type="InterPro" id="IPR024548">
    <property type="entry name" value="Cu2_monoox_C"/>
</dbReference>
<keyword evidence="9" id="KW-0186">Copper</keyword>
<keyword evidence="8" id="KW-0560">Oxidoreductase</keyword>
<evidence type="ECO:0000313" key="17">
    <source>
        <dbReference type="EMBL" id="KAJ6219658.1"/>
    </source>
</evidence>
<organism evidence="17 18">
    <name type="scientific">Blomia tropicalis</name>
    <name type="common">Mite</name>
    <dbReference type="NCBI Taxonomy" id="40697"/>
    <lineage>
        <taxon>Eukaryota</taxon>
        <taxon>Metazoa</taxon>
        <taxon>Ecdysozoa</taxon>
        <taxon>Arthropoda</taxon>
        <taxon>Chelicerata</taxon>
        <taxon>Arachnida</taxon>
        <taxon>Acari</taxon>
        <taxon>Acariformes</taxon>
        <taxon>Sarcoptiformes</taxon>
        <taxon>Astigmata</taxon>
        <taxon>Glycyphagoidea</taxon>
        <taxon>Echimyopodidae</taxon>
        <taxon>Blomia</taxon>
    </lineage>
</organism>
<evidence type="ECO:0000259" key="16">
    <source>
        <dbReference type="Pfam" id="PF03712"/>
    </source>
</evidence>
<evidence type="ECO:0000256" key="10">
    <source>
        <dbReference type="ARBA" id="ARBA00023033"/>
    </source>
</evidence>
<dbReference type="AlphaFoldDB" id="A0A9Q0M6U9"/>
<evidence type="ECO:0000313" key="18">
    <source>
        <dbReference type="Proteomes" id="UP001142055"/>
    </source>
</evidence>
<feature type="signal peptide" evidence="14">
    <location>
        <begin position="1"/>
        <end position="22"/>
    </location>
</feature>
<evidence type="ECO:0000256" key="3">
    <source>
        <dbReference type="ARBA" id="ARBA00010676"/>
    </source>
</evidence>
<dbReference type="EC" id="1.14.17.3" evidence="4"/>
<dbReference type="InterPro" id="IPR008977">
    <property type="entry name" value="PHM/PNGase_F_dom_sf"/>
</dbReference>
<dbReference type="EMBL" id="JAPWDV010000002">
    <property type="protein sequence ID" value="KAJ6219658.1"/>
    <property type="molecule type" value="Genomic_DNA"/>
</dbReference>
<dbReference type="GO" id="GO:0004504">
    <property type="term" value="F:peptidylglycine monooxygenase activity"/>
    <property type="evidence" value="ECO:0007669"/>
    <property type="project" value="UniProtKB-EC"/>
</dbReference>
<accession>A0A9Q0M6U9</accession>
<feature type="domain" description="Copper type II ascorbate-dependent monooxygenase C-terminal" evidence="16">
    <location>
        <begin position="193"/>
        <end position="339"/>
    </location>
</feature>
<dbReference type="GO" id="GO:0005507">
    <property type="term" value="F:copper ion binding"/>
    <property type="evidence" value="ECO:0007669"/>
    <property type="project" value="InterPro"/>
</dbReference>
<keyword evidence="5" id="KW-0964">Secreted</keyword>
<keyword evidence="6" id="KW-0479">Metal-binding</keyword>
<keyword evidence="18" id="KW-1185">Reference proteome</keyword>
<evidence type="ECO:0000256" key="4">
    <source>
        <dbReference type="ARBA" id="ARBA00012689"/>
    </source>
</evidence>
<comment type="cofactor">
    <cofactor evidence="1">
        <name>Cu(2+)</name>
        <dbReference type="ChEBI" id="CHEBI:29036"/>
    </cofactor>
</comment>
<evidence type="ECO:0000256" key="8">
    <source>
        <dbReference type="ARBA" id="ARBA00023002"/>
    </source>
</evidence>
<keyword evidence="7 14" id="KW-0732">Signal</keyword>
<gene>
    <name evidence="17" type="ORF">RDWZM_005470</name>
</gene>
<evidence type="ECO:0000256" key="1">
    <source>
        <dbReference type="ARBA" id="ARBA00001973"/>
    </source>
</evidence>
<comment type="subcellular location">
    <subcellularLocation>
        <location evidence="2">Secreted</location>
    </subcellularLocation>
</comment>
<dbReference type="SUPFAM" id="SSF49742">
    <property type="entry name" value="PHM/PNGase F"/>
    <property type="match status" value="2"/>
</dbReference>
<dbReference type="OMA" id="PELYLCT"/>
<dbReference type="Pfam" id="PF03712">
    <property type="entry name" value="Cu2_monoox_C"/>
    <property type="match status" value="1"/>
</dbReference>
<comment type="caution">
    <text evidence="17">The sequence shown here is derived from an EMBL/GenBank/DDBJ whole genome shotgun (WGS) entry which is preliminary data.</text>
</comment>
<evidence type="ECO:0000256" key="14">
    <source>
        <dbReference type="SAM" id="SignalP"/>
    </source>
</evidence>
<evidence type="ECO:0000256" key="12">
    <source>
        <dbReference type="ARBA" id="ARBA00023180"/>
    </source>
</evidence>
<dbReference type="InterPro" id="IPR014784">
    <property type="entry name" value="Cu2_ascorb_mOase-like_C"/>
</dbReference>
<keyword evidence="11" id="KW-1015">Disulfide bond</keyword>
<dbReference type="FunFam" id="2.60.120.310:FF:000005">
    <property type="entry name" value="Peptidylglycine alpha-hydroxylating monooxygenase"/>
    <property type="match status" value="1"/>
</dbReference>
<reference evidence="17" key="1">
    <citation type="submission" date="2022-12" db="EMBL/GenBank/DDBJ databases">
        <title>Genome assemblies of Blomia tropicalis.</title>
        <authorList>
            <person name="Cui Y."/>
        </authorList>
    </citation>
    <scope>NUCLEOTIDE SEQUENCE</scope>
    <source>
        <tissue evidence="17">Adult mites</tissue>
    </source>
</reference>
<dbReference type="Proteomes" id="UP001142055">
    <property type="component" value="Chromosome 2"/>
</dbReference>
<evidence type="ECO:0000256" key="11">
    <source>
        <dbReference type="ARBA" id="ARBA00023157"/>
    </source>
</evidence>
<dbReference type="Pfam" id="PF01082">
    <property type="entry name" value="Cu2_monooxygen"/>
    <property type="match status" value="1"/>
</dbReference>
<evidence type="ECO:0000256" key="13">
    <source>
        <dbReference type="ARBA" id="ARBA00048431"/>
    </source>
</evidence>
<evidence type="ECO:0000256" key="7">
    <source>
        <dbReference type="ARBA" id="ARBA00022729"/>
    </source>
</evidence>
<comment type="catalytic activity">
    <reaction evidence="13">
        <text>a [peptide]-C-terminal glycine + 2 L-ascorbate + O2 = a [peptide]-C-terminal (2S)-2-hydroxyglycine + 2 monodehydro-L-ascorbate radical + H2O</text>
        <dbReference type="Rhea" id="RHEA:21452"/>
        <dbReference type="Rhea" id="RHEA-COMP:13486"/>
        <dbReference type="Rhea" id="RHEA-COMP:15321"/>
        <dbReference type="ChEBI" id="CHEBI:15377"/>
        <dbReference type="ChEBI" id="CHEBI:15379"/>
        <dbReference type="ChEBI" id="CHEBI:38290"/>
        <dbReference type="ChEBI" id="CHEBI:59513"/>
        <dbReference type="ChEBI" id="CHEBI:137000"/>
        <dbReference type="ChEBI" id="CHEBI:142768"/>
        <dbReference type="EC" id="1.14.17.3"/>
    </reaction>
</comment>
<evidence type="ECO:0000256" key="9">
    <source>
        <dbReference type="ARBA" id="ARBA00023008"/>
    </source>
</evidence>
<dbReference type="Gene3D" id="2.60.120.310">
    <property type="entry name" value="Copper type II, ascorbate-dependent monooxygenase, N-terminal domain"/>
    <property type="match status" value="1"/>
</dbReference>
<dbReference type="PANTHER" id="PTHR10680">
    <property type="entry name" value="PEPTIDYL-GLYCINE ALPHA-AMIDATING MONOOXYGENASE"/>
    <property type="match status" value="1"/>
</dbReference>
<keyword evidence="12" id="KW-0325">Glycoprotein</keyword>
<sequence>MSLLAILVICLFGGGQLDGVHSQPIHEQSIYFPLLMPDVQPLEPETYLCTAFKMPRHEHQFIVEYLPNATKETAHHILIYGCEFPGYNERDTPRAVWDCGEMAPESQNGNEPIFPRAPICNGQSQIVYSWAMDAPPLKMPNGVGFKVGRDTKIGYLVLQVHYAHVHRFINGEMDHSGITLRMLPQDNNEINKLAGVLLMATDGRILGKTTEHFEAACPNDEPIEIYPFAFRTHTHKLGLVVSGYLIDGNTEKWELIGKGDPQKPQMFYPINKSLKINQGDWVAARCTMYNYLDKTVRIGSTGKDEMCNFYIMYYVNRMDRILNRKVCFSSGPPYYYWRYDLSVPNEVNYKASEKLY</sequence>
<protein>
    <recommendedName>
        <fullName evidence="4">peptidylglycine monooxygenase</fullName>
        <ecNumber evidence="4">1.14.17.3</ecNumber>
    </recommendedName>
</protein>
<evidence type="ECO:0000256" key="6">
    <source>
        <dbReference type="ARBA" id="ARBA00022723"/>
    </source>
</evidence>
<dbReference type="InterPro" id="IPR036939">
    <property type="entry name" value="Cu2_ascorb_mOase_N_sf"/>
</dbReference>
<proteinExistence type="inferred from homology"/>
<keyword evidence="10" id="KW-0503">Monooxygenase</keyword>